<keyword evidence="3 6" id="KW-0812">Transmembrane</keyword>
<dbReference type="Pfam" id="PF02653">
    <property type="entry name" value="BPD_transp_2"/>
    <property type="match status" value="1"/>
</dbReference>
<feature type="transmembrane region" description="Helical" evidence="6">
    <location>
        <begin position="124"/>
        <end position="143"/>
    </location>
</feature>
<evidence type="ECO:0000256" key="2">
    <source>
        <dbReference type="ARBA" id="ARBA00022475"/>
    </source>
</evidence>
<keyword evidence="2" id="KW-1003">Cell membrane</keyword>
<dbReference type="Proteomes" id="UP001549320">
    <property type="component" value="Unassembled WGS sequence"/>
</dbReference>
<feature type="transmembrane region" description="Helical" evidence="6">
    <location>
        <begin position="257"/>
        <end position="282"/>
    </location>
</feature>
<gene>
    <name evidence="7" type="ORF">ABIE13_003225</name>
</gene>
<dbReference type="RefSeq" id="WP_354445078.1">
    <property type="nucleotide sequence ID" value="NZ_JBEPSH010000006.1"/>
</dbReference>
<evidence type="ECO:0000313" key="7">
    <source>
        <dbReference type="EMBL" id="MET4578109.1"/>
    </source>
</evidence>
<evidence type="ECO:0000256" key="1">
    <source>
        <dbReference type="ARBA" id="ARBA00004651"/>
    </source>
</evidence>
<reference evidence="7 8" key="1">
    <citation type="submission" date="2024-06" db="EMBL/GenBank/DDBJ databases">
        <title>Sorghum-associated microbial communities from plants grown in Nebraska, USA.</title>
        <authorList>
            <person name="Schachtman D."/>
        </authorList>
    </citation>
    <scope>NUCLEOTIDE SEQUENCE [LARGE SCALE GENOMIC DNA]</scope>
    <source>
        <strain evidence="7 8">2709</strain>
    </source>
</reference>
<evidence type="ECO:0000256" key="6">
    <source>
        <dbReference type="SAM" id="Phobius"/>
    </source>
</evidence>
<evidence type="ECO:0000256" key="5">
    <source>
        <dbReference type="ARBA" id="ARBA00023136"/>
    </source>
</evidence>
<dbReference type="EMBL" id="JBEPSH010000006">
    <property type="protein sequence ID" value="MET4578109.1"/>
    <property type="molecule type" value="Genomic_DNA"/>
</dbReference>
<dbReference type="PANTHER" id="PTHR30482">
    <property type="entry name" value="HIGH-AFFINITY BRANCHED-CHAIN AMINO ACID TRANSPORT SYSTEM PERMEASE"/>
    <property type="match status" value="1"/>
</dbReference>
<comment type="caution">
    <text evidence="7">The sequence shown here is derived from an EMBL/GenBank/DDBJ whole genome shotgun (WGS) entry which is preliminary data.</text>
</comment>
<evidence type="ECO:0000313" key="8">
    <source>
        <dbReference type="Proteomes" id="UP001549320"/>
    </source>
</evidence>
<feature type="transmembrane region" description="Helical" evidence="6">
    <location>
        <begin position="23"/>
        <end position="44"/>
    </location>
</feature>
<dbReference type="CDD" id="cd06581">
    <property type="entry name" value="TM_PBP1_LivM_like"/>
    <property type="match status" value="1"/>
</dbReference>
<dbReference type="InterPro" id="IPR043428">
    <property type="entry name" value="LivM-like"/>
</dbReference>
<dbReference type="InterPro" id="IPR001851">
    <property type="entry name" value="ABC_transp_permease"/>
</dbReference>
<evidence type="ECO:0000256" key="4">
    <source>
        <dbReference type="ARBA" id="ARBA00022989"/>
    </source>
</evidence>
<evidence type="ECO:0000256" key="3">
    <source>
        <dbReference type="ARBA" id="ARBA00022692"/>
    </source>
</evidence>
<sequence>MRSGTFKQQYSELVTLTDNPAKWAWATVALLATLLLPIFANSYALNLGTTLAIAAIAVIGLNLLTGVAGQLSLGHAGFMAAGAYTQAILTTDYQWPALLALPVAGLLSAALSLIVGIPSLRLRGLYLALTTLGFSAIVTHVLVEWESVTRGPSGMPSAPLATLPFSADKNAYFTAVIILALAIVMSLNLARSRVGRAWFALHEHDIAARAMGINLTVYKLLAFVASAFLAGVAGALMASQTQYVNVDSFSILLSIELVAMLIVGGLGHVAGAVLGAAFIVLLPEMLRWTVGGPGSYLEVLFSTHAYEVKELLYGAVILLFLRFEPEGLSGIWRKLKRFAVHWPLSR</sequence>
<organism evidence="7 8">
    <name type="scientific">Ottowia thiooxydans</name>
    <dbReference type="NCBI Taxonomy" id="219182"/>
    <lineage>
        <taxon>Bacteria</taxon>
        <taxon>Pseudomonadati</taxon>
        <taxon>Pseudomonadota</taxon>
        <taxon>Betaproteobacteria</taxon>
        <taxon>Burkholderiales</taxon>
        <taxon>Comamonadaceae</taxon>
        <taxon>Ottowia</taxon>
    </lineage>
</organism>
<feature type="transmembrane region" description="Helical" evidence="6">
    <location>
        <begin position="51"/>
        <end position="73"/>
    </location>
</feature>
<feature type="transmembrane region" description="Helical" evidence="6">
    <location>
        <begin position="93"/>
        <end position="117"/>
    </location>
</feature>
<feature type="transmembrane region" description="Helical" evidence="6">
    <location>
        <begin position="171"/>
        <end position="190"/>
    </location>
</feature>
<accession>A0ABV2QAR4</accession>
<comment type="subcellular location">
    <subcellularLocation>
        <location evidence="1">Cell membrane</location>
        <topology evidence="1">Multi-pass membrane protein</topology>
    </subcellularLocation>
</comment>
<keyword evidence="8" id="KW-1185">Reference proteome</keyword>
<name>A0ABV2QAR4_9BURK</name>
<protein>
    <submittedName>
        <fullName evidence="7">Branched-chain amino acid transport system permease protein</fullName>
    </submittedName>
</protein>
<keyword evidence="5 6" id="KW-0472">Membrane</keyword>
<dbReference type="PANTHER" id="PTHR30482:SF5">
    <property type="entry name" value="ABC TRANSPORTER PERMEASE PROTEIN"/>
    <property type="match status" value="1"/>
</dbReference>
<feature type="transmembrane region" description="Helical" evidence="6">
    <location>
        <begin position="217"/>
        <end position="237"/>
    </location>
</feature>
<proteinExistence type="predicted"/>
<keyword evidence="4 6" id="KW-1133">Transmembrane helix</keyword>